<comment type="caution">
    <text evidence="2">The sequence shown here is derived from an EMBL/GenBank/DDBJ whole genome shotgun (WGS) entry which is preliminary data.</text>
</comment>
<gene>
    <name evidence="2" type="ORF">OLEA9_A053047</name>
</gene>
<evidence type="ECO:0000313" key="3">
    <source>
        <dbReference type="Proteomes" id="UP000594638"/>
    </source>
</evidence>
<evidence type="ECO:0000256" key="1">
    <source>
        <dbReference type="SAM" id="MobiDB-lite"/>
    </source>
</evidence>
<accession>A0A8S0T220</accession>
<proteinExistence type="predicted"/>
<protein>
    <submittedName>
        <fullName evidence="2">Uncharacterized protein</fullName>
    </submittedName>
</protein>
<keyword evidence="3" id="KW-1185">Reference proteome</keyword>
<dbReference type="AlphaFoldDB" id="A0A8S0T220"/>
<reference evidence="2 3" key="1">
    <citation type="submission" date="2019-12" db="EMBL/GenBank/DDBJ databases">
        <authorList>
            <person name="Alioto T."/>
            <person name="Alioto T."/>
            <person name="Gomez Garrido J."/>
        </authorList>
    </citation>
    <scope>NUCLEOTIDE SEQUENCE [LARGE SCALE GENOMIC DNA]</scope>
</reference>
<dbReference type="EMBL" id="CACTIH010005594">
    <property type="protein sequence ID" value="CAA2998469.1"/>
    <property type="molecule type" value="Genomic_DNA"/>
</dbReference>
<evidence type="ECO:0000313" key="2">
    <source>
        <dbReference type="EMBL" id="CAA2998469.1"/>
    </source>
</evidence>
<dbReference type="Proteomes" id="UP000594638">
    <property type="component" value="Unassembled WGS sequence"/>
</dbReference>
<name>A0A8S0T220_OLEEU</name>
<organism evidence="2 3">
    <name type="scientific">Olea europaea subsp. europaea</name>
    <dbReference type="NCBI Taxonomy" id="158383"/>
    <lineage>
        <taxon>Eukaryota</taxon>
        <taxon>Viridiplantae</taxon>
        <taxon>Streptophyta</taxon>
        <taxon>Embryophyta</taxon>
        <taxon>Tracheophyta</taxon>
        <taxon>Spermatophyta</taxon>
        <taxon>Magnoliopsida</taxon>
        <taxon>eudicotyledons</taxon>
        <taxon>Gunneridae</taxon>
        <taxon>Pentapetalae</taxon>
        <taxon>asterids</taxon>
        <taxon>lamiids</taxon>
        <taxon>Lamiales</taxon>
        <taxon>Oleaceae</taxon>
        <taxon>Oleeae</taxon>
        <taxon>Olea</taxon>
    </lineage>
</organism>
<feature type="compositionally biased region" description="Basic and acidic residues" evidence="1">
    <location>
        <begin position="180"/>
        <end position="189"/>
    </location>
</feature>
<dbReference type="Gramene" id="OE9A053047T1">
    <property type="protein sequence ID" value="OE9A053047C1"/>
    <property type="gene ID" value="OE9A053047"/>
</dbReference>
<sequence length="189" mass="20542">MEKRAVGISGSSLTRGEVEELLLDQRIFLEIRLRTVKLEIEQHVTSEFKKLQEFLATLMAPAGQTTAAVATPVDIDAKVSEGAHIAGRPDDDQGLMLAAIDDLLVTYDSYSSDRGVMEPSHAAPINDAEFKSCTVTNGYGVVTETLLPAIVPEAGCALPTTRRHSAQRLAPSTRTPYTRGRSEQRSKCE</sequence>
<feature type="region of interest" description="Disordered" evidence="1">
    <location>
        <begin position="162"/>
        <end position="189"/>
    </location>
</feature>